<keyword evidence="3" id="KW-1185">Reference proteome</keyword>
<dbReference type="EMBL" id="JAGMUU010000011">
    <property type="protein sequence ID" value="KAH7142731.1"/>
    <property type="molecule type" value="Genomic_DNA"/>
</dbReference>
<dbReference type="PANTHER" id="PTHR24148">
    <property type="entry name" value="ANKYRIN REPEAT DOMAIN-CONTAINING PROTEIN 39 HOMOLOG-RELATED"/>
    <property type="match status" value="1"/>
</dbReference>
<comment type="caution">
    <text evidence="2">The sequence shown here is derived from an EMBL/GenBank/DDBJ whole genome shotgun (WGS) entry which is preliminary data.</text>
</comment>
<accession>A0A9P9ESI8</accession>
<dbReference type="PANTHER" id="PTHR24148:SF73">
    <property type="entry name" value="HET DOMAIN PROTEIN (AFU_ORTHOLOGUE AFUA_8G01020)"/>
    <property type="match status" value="1"/>
</dbReference>
<evidence type="ECO:0000313" key="3">
    <source>
        <dbReference type="Proteomes" id="UP000717696"/>
    </source>
</evidence>
<organism evidence="2 3">
    <name type="scientific">Dactylonectria estremocensis</name>
    <dbReference type="NCBI Taxonomy" id="1079267"/>
    <lineage>
        <taxon>Eukaryota</taxon>
        <taxon>Fungi</taxon>
        <taxon>Dikarya</taxon>
        <taxon>Ascomycota</taxon>
        <taxon>Pezizomycotina</taxon>
        <taxon>Sordariomycetes</taxon>
        <taxon>Hypocreomycetidae</taxon>
        <taxon>Hypocreales</taxon>
        <taxon>Nectriaceae</taxon>
        <taxon>Dactylonectria</taxon>
    </lineage>
</organism>
<proteinExistence type="predicted"/>
<sequence length="352" mass="38612">MRLCSDPLRAGLDSQLDHRLHVRNKSNSGALPAGSGLVTLDGICRMVESREDFKVLGGTCTYLTGKSTISSPADALTVLLHLCRGWNATDPKDQVYSLLGLVPAVAHPSVLNKADHQIFKADYTKSDREVFIECATWIIKETRWLGYLTLVENRSVQNDMELPTWVPDLTKVPPMRLGTQVDILKHGSLLRGQAHRKRDTTFPNVVGDILHCAGARMGTITQISTPIFDLCNGLSTFEDGSKIILSSPQTYPYTKEPRDDVLWKTLTGCEHLYPSSLSHATSVAYPTVEFGISSCNRIESGGATARGATTGTGGQSPTGSGYNDTNCGRDWAETTYNEHEKNTKRNHYINPT</sequence>
<dbReference type="InterPro" id="IPR052895">
    <property type="entry name" value="HetReg/Transcr_Mod"/>
</dbReference>
<protein>
    <submittedName>
        <fullName evidence="2">Uncharacterized protein</fullName>
    </submittedName>
</protein>
<evidence type="ECO:0000313" key="2">
    <source>
        <dbReference type="EMBL" id="KAH7142731.1"/>
    </source>
</evidence>
<evidence type="ECO:0000256" key="1">
    <source>
        <dbReference type="SAM" id="MobiDB-lite"/>
    </source>
</evidence>
<reference evidence="2" key="1">
    <citation type="journal article" date="2021" name="Nat. Commun.">
        <title>Genetic determinants of endophytism in the Arabidopsis root mycobiome.</title>
        <authorList>
            <person name="Mesny F."/>
            <person name="Miyauchi S."/>
            <person name="Thiergart T."/>
            <person name="Pickel B."/>
            <person name="Atanasova L."/>
            <person name="Karlsson M."/>
            <person name="Huettel B."/>
            <person name="Barry K.W."/>
            <person name="Haridas S."/>
            <person name="Chen C."/>
            <person name="Bauer D."/>
            <person name="Andreopoulos W."/>
            <person name="Pangilinan J."/>
            <person name="LaButti K."/>
            <person name="Riley R."/>
            <person name="Lipzen A."/>
            <person name="Clum A."/>
            <person name="Drula E."/>
            <person name="Henrissat B."/>
            <person name="Kohler A."/>
            <person name="Grigoriev I.V."/>
            <person name="Martin F.M."/>
            <person name="Hacquard S."/>
        </authorList>
    </citation>
    <scope>NUCLEOTIDE SEQUENCE</scope>
    <source>
        <strain evidence="2">MPI-CAGE-AT-0021</strain>
    </source>
</reference>
<feature type="region of interest" description="Disordered" evidence="1">
    <location>
        <begin position="305"/>
        <end position="326"/>
    </location>
</feature>
<gene>
    <name evidence="2" type="ORF">B0J13DRAFT_636387</name>
</gene>
<dbReference type="AlphaFoldDB" id="A0A9P9ESI8"/>
<name>A0A9P9ESI8_9HYPO</name>
<dbReference type="Proteomes" id="UP000717696">
    <property type="component" value="Unassembled WGS sequence"/>
</dbReference>
<dbReference type="OrthoDB" id="5386682at2759"/>